<evidence type="ECO:0000313" key="14">
    <source>
        <dbReference type="Proteomes" id="UP001473302"/>
    </source>
</evidence>
<evidence type="ECO:0000256" key="9">
    <source>
        <dbReference type="ARBA" id="ARBA00023244"/>
    </source>
</evidence>
<evidence type="ECO:0000256" key="1">
    <source>
        <dbReference type="ARBA" id="ARBA00002600"/>
    </source>
</evidence>
<proteinExistence type="inferred from homology"/>
<comment type="pathway">
    <text evidence="2 11">Porphyrin-containing compound metabolism; protoporphyrin-IX biosynthesis; protoporphyrin-IX from protoporphyrinogen-IX: step 1/1.</text>
</comment>
<evidence type="ECO:0000256" key="5">
    <source>
        <dbReference type="ARBA" id="ARBA00022630"/>
    </source>
</evidence>
<keyword evidence="14" id="KW-1185">Reference proteome</keyword>
<evidence type="ECO:0000256" key="6">
    <source>
        <dbReference type="ARBA" id="ARBA00022827"/>
    </source>
</evidence>
<comment type="catalytic activity">
    <reaction evidence="10 11">
        <text>protoporphyrinogen IX + 3 O2 = protoporphyrin IX + 3 H2O2</text>
        <dbReference type="Rhea" id="RHEA:25576"/>
        <dbReference type="ChEBI" id="CHEBI:15379"/>
        <dbReference type="ChEBI" id="CHEBI:16240"/>
        <dbReference type="ChEBI" id="CHEBI:57306"/>
        <dbReference type="ChEBI" id="CHEBI:57307"/>
        <dbReference type="EC" id="1.3.3.4"/>
    </reaction>
</comment>
<dbReference type="InterPro" id="IPR004572">
    <property type="entry name" value="Protoporphyrinogen_oxidase"/>
</dbReference>
<keyword evidence="8 11" id="KW-0350">Heme biosynthesis</keyword>
<dbReference type="SUPFAM" id="SSF51905">
    <property type="entry name" value="FAD/NAD(P)-binding domain"/>
    <property type="match status" value="1"/>
</dbReference>
<keyword evidence="9 11" id="KW-0627">Porphyrin biosynthesis</keyword>
<evidence type="ECO:0000259" key="12">
    <source>
        <dbReference type="Pfam" id="PF01593"/>
    </source>
</evidence>
<dbReference type="SUPFAM" id="SSF54373">
    <property type="entry name" value="FAD-linked reductases, C-terminal domain"/>
    <property type="match status" value="1"/>
</dbReference>
<dbReference type="InterPro" id="IPR002937">
    <property type="entry name" value="Amino_oxidase"/>
</dbReference>
<dbReference type="NCBIfam" id="TIGR00562">
    <property type="entry name" value="proto_IX_ox"/>
    <property type="match status" value="1"/>
</dbReference>
<organism evidence="13 14">
    <name type="scientific">Mucor flavus</name>
    <dbReference type="NCBI Taxonomy" id="439312"/>
    <lineage>
        <taxon>Eukaryota</taxon>
        <taxon>Fungi</taxon>
        <taxon>Fungi incertae sedis</taxon>
        <taxon>Mucoromycota</taxon>
        <taxon>Mucoromycotina</taxon>
        <taxon>Mucoromycetes</taxon>
        <taxon>Mucorales</taxon>
        <taxon>Mucorineae</taxon>
        <taxon>Mucoraceae</taxon>
        <taxon>Mucor</taxon>
    </lineage>
</organism>
<accession>A0ABP9Z082</accession>
<dbReference type="Proteomes" id="UP001473302">
    <property type="component" value="Unassembled WGS sequence"/>
</dbReference>
<name>A0ABP9Z082_9FUNG</name>
<comment type="function">
    <text evidence="1 11">Catalyzes the 6-electron oxidation of protoporphyrinogen-IX to form protoporphyrin-IX.</text>
</comment>
<dbReference type="EC" id="1.3.3.4" evidence="4 11"/>
<evidence type="ECO:0000313" key="13">
    <source>
        <dbReference type="EMBL" id="GAA5812519.1"/>
    </source>
</evidence>
<dbReference type="InterPro" id="IPR050464">
    <property type="entry name" value="Zeta_carotene_desat/Oxidored"/>
</dbReference>
<evidence type="ECO:0000256" key="10">
    <source>
        <dbReference type="ARBA" id="ARBA00047554"/>
    </source>
</evidence>
<gene>
    <name evidence="13" type="ORF">MFLAVUS_005975</name>
</gene>
<evidence type="ECO:0000256" key="2">
    <source>
        <dbReference type="ARBA" id="ARBA00005073"/>
    </source>
</evidence>
<comment type="subcellular location">
    <subcellularLocation>
        <location evidence="11">Mitochondrion inner membrane</location>
    </subcellularLocation>
</comment>
<comment type="similarity">
    <text evidence="3 11">Belongs to the protoporphyrinogen/coproporphyrinogen oxidase family. Protoporphyrinogen oxidase subfamily.</text>
</comment>
<dbReference type="Gene3D" id="3.50.50.60">
    <property type="entry name" value="FAD/NAD(P)-binding domain"/>
    <property type="match status" value="1"/>
</dbReference>
<comment type="cofactor">
    <cofactor evidence="11">
        <name>FAD</name>
        <dbReference type="ChEBI" id="CHEBI:57692"/>
    </cofactor>
    <text evidence="11">Binds 1 FAD per subunit.</text>
</comment>
<keyword evidence="6 11" id="KW-0274">FAD</keyword>
<dbReference type="Pfam" id="PF01593">
    <property type="entry name" value="Amino_oxidase"/>
    <property type="match status" value="1"/>
</dbReference>
<keyword evidence="7 11" id="KW-0560">Oxidoreductase</keyword>
<evidence type="ECO:0000256" key="3">
    <source>
        <dbReference type="ARBA" id="ARBA00010551"/>
    </source>
</evidence>
<evidence type="ECO:0000256" key="7">
    <source>
        <dbReference type="ARBA" id="ARBA00023002"/>
    </source>
</evidence>
<dbReference type="PANTHER" id="PTHR42923">
    <property type="entry name" value="PROTOPORPHYRINOGEN OXIDASE"/>
    <property type="match status" value="1"/>
</dbReference>
<keyword evidence="5 11" id="KW-0285">Flavoprotein</keyword>
<evidence type="ECO:0000256" key="11">
    <source>
        <dbReference type="RuleBase" id="RU367069"/>
    </source>
</evidence>
<comment type="caution">
    <text evidence="13">The sequence shown here is derived from an EMBL/GenBank/DDBJ whole genome shotgun (WGS) entry which is preliminary data.</text>
</comment>
<feature type="domain" description="Amine oxidase" evidence="12">
    <location>
        <begin position="11"/>
        <end position="491"/>
    </location>
</feature>
<dbReference type="PANTHER" id="PTHR42923:SF3">
    <property type="entry name" value="PROTOPORPHYRINOGEN OXIDASE"/>
    <property type="match status" value="1"/>
</dbReference>
<dbReference type="InterPro" id="IPR036188">
    <property type="entry name" value="FAD/NAD-bd_sf"/>
</dbReference>
<protein>
    <recommendedName>
        <fullName evidence="4 11">Protoporphyrinogen oxidase</fullName>
        <ecNumber evidence="4 11">1.3.3.4</ecNumber>
    </recommendedName>
</protein>
<evidence type="ECO:0000256" key="4">
    <source>
        <dbReference type="ARBA" id="ARBA00012867"/>
    </source>
</evidence>
<dbReference type="EMBL" id="BAABUK010000013">
    <property type="protein sequence ID" value="GAA5812519.1"/>
    <property type="molecule type" value="Genomic_DNA"/>
</dbReference>
<reference evidence="13 14" key="1">
    <citation type="submission" date="2024-04" db="EMBL/GenBank/DDBJ databases">
        <title>genome sequences of Mucor flavus KT1a and Helicostylum pulchrum KT1b strains isolated from the surface of a dry-aged beef.</title>
        <authorList>
            <person name="Toyotome T."/>
            <person name="Hosono M."/>
            <person name="Torimaru M."/>
            <person name="Fukuda K."/>
            <person name="Mikami N."/>
        </authorList>
    </citation>
    <scope>NUCLEOTIDE SEQUENCE [LARGE SCALE GENOMIC DNA]</scope>
    <source>
        <strain evidence="13 14">KT1a</strain>
    </source>
</reference>
<sequence length="542" mass="60006">MSRVAVLGGGISGLSAAYYLARLSPPTTKIVLVEAKDRLGGWIKSNKSNSITNDSSVLFESGPRTLRPKGPSGTLLLEMIQHLNLNDERLVTIPADHPSAQNRYIYYDGKINTLPNKLSSLIFNKPPICKSVLLAGALEPLRSNRFDKQGLPKDSQLDESIYSFMKRRFNEHTAINLMGALTHGIYAGDIKTLSLQSTFRMLYEAERNYGSVVVGMMKGAANTATMRERGMAVRAKDSDPEWYNNMEKMSIIGFKDGLETLPQHIYEYLKTCDNVEFVINDPVQSITTVENNNEVKIKTSKSEYYADHVISTLPSFTLDKLIPNTLPHLSFNPAADVAVVNFAYAPDVKLTYDGFGFLTPHRDTTQKIPVPGTLGVIFDSNVIPEEEQKRTKVTAMLGGSDWKDIFGNTPIDALDPNQALEATRQVMKEFLNIGDEPTHSLVSLQKQCIPHYLVGHQERIYQLHHATAKKFGHLLSLTGASYMGVSVPDCIKNSRMLVEELLVSGSLGSREKIVTGLANNITRDIKDSIQLSKGNTNVILKA</sequence>
<evidence type="ECO:0000256" key="8">
    <source>
        <dbReference type="ARBA" id="ARBA00023133"/>
    </source>
</evidence>